<evidence type="ECO:0000313" key="1">
    <source>
        <dbReference type="EMBL" id="CAG8744426.1"/>
    </source>
</evidence>
<evidence type="ECO:0000313" key="2">
    <source>
        <dbReference type="Proteomes" id="UP000789570"/>
    </source>
</evidence>
<gene>
    <name evidence="1" type="ORF">FCALED_LOCUS15855</name>
</gene>
<feature type="non-terminal residue" evidence="1">
    <location>
        <position position="66"/>
    </location>
</feature>
<reference evidence="1" key="1">
    <citation type="submission" date="2021-06" db="EMBL/GenBank/DDBJ databases">
        <authorList>
            <person name="Kallberg Y."/>
            <person name="Tangrot J."/>
            <person name="Rosling A."/>
        </authorList>
    </citation>
    <scope>NUCLEOTIDE SEQUENCE</scope>
    <source>
        <strain evidence="1">UK204</strain>
    </source>
</reference>
<protein>
    <submittedName>
        <fullName evidence="1">12707_t:CDS:1</fullName>
    </submittedName>
</protein>
<accession>A0A9N9IN89</accession>
<dbReference type="Proteomes" id="UP000789570">
    <property type="component" value="Unassembled WGS sequence"/>
</dbReference>
<name>A0A9N9IN89_9GLOM</name>
<keyword evidence="2" id="KW-1185">Reference proteome</keyword>
<organism evidence="1 2">
    <name type="scientific">Funneliformis caledonium</name>
    <dbReference type="NCBI Taxonomy" id="1117310"/>
    <lineage>
        <taxon>Eukaryota</taxon>
        <taxon>Fungi</taxon>
        <taxon>Fungi incertae sedis</taxon>
        <taxon>Mucoromycota</taxon>
        <taxon>Glomeromycotina</taxon>
        <taxon>Glomeromycetes</taxon>
        <taxon>Glomerales</taxon>
        <taxon>Glomeraceae</taxon>
        <taxon>Funneliformis</taxon>
    </lineage>
</organism>
<proteinExistence type="predicted"/>
<dbReference type="EMBL" id="CAJVPQ010016018">
    <property type="protein sequence ID" value="CAG8744426.1"/>
    <property type="molecule type" value="Genomic_DNA"/>
</dbReference>
<sequence length="66" mass="7498">MVKTRAGSKPQPLNKNINLSSPRIQKVNIQSRKTIIAQVNLNSQEFLTSSTLHLQKQESRPRNNSQ</sequence>
<comment type="caution">
    <text evidence="1">The sequence shown here is derived from an EMBL/GenBank/DDBJ whole genome shotgun (WGS) entry which is preliminary data.</text>
</comment>
<dbReference type="AlphaFoldDB" id="A0A9N9IN89"/>